<evidence type="ECO:0000313" key="3">
    <source>
        <dbReference type="RefSeq" id="XP_013776867.2"/>
    </source>
</evidence>
<dbReference type="InterPro" id="IPR038838">
    <property type="entry name" value="TRIR"/>
</dbReference>
<feature type="compositionally biased region" description="Low complexity" evidence="1">
    <location>
        <begin position="7"/>
        <end position="16"/>
    </location>
</feature>
<keyword evidence="2" id="KW-1185">Reference proteome</keyword>
<feature type="compositionally biased region" description="Polar residues" evidence="1">
    <location>
        <begin position="17"/>
        <end position="31"/>
    </location>
</feature>
<organism evidence="2 3">
    <name type="scientific">Limulus polyphemus</name>
    <name type="common">Atlantic horseshoe crab</name>
    <dbReference type="NCBI Taxonomy" id="6850"/>
    <lineage>
        <taxon>Eukaryota</taxon>
        <taxon>Metazoa</taxon>
        <taxon>Ecdysozoa</taxon>
        <taxon>Arthropoda</taxon>
        <taxon>Chelicerata</taxon>
        <taxon>Merostomata</taxon>
        <taxon>Xiphosura</taxon>
        <taxon>Limulidae</taxon>
        <taxon>Limulus</taxon>
    </lineage>
</organism>
<protein>
    <submittedName>
        <fullName evidence="3">Uncharacterized protein C19orf43-like isoform X1</fullName>
    </submittedName>
</protein>
<dbReference type="RefSeq" id="XP_013776867.2">
    <property type="nucleotide sequence ID" value="XM_013921413.2"/>
</dbReference>
<accession>A0ABM1B8C1</accession>
<name>A0ABM1B8C1_LIMPO</name>
<proteinExistence type="predicted"/>
<dbReference type="Proteomes" id="UP000694941">
    <property type="component" value="Unplaced"/>
</dbReference>
<reference evidence="3" key="1">
    <citation type="submission" date="2025-08" db="UniProtKB">
        <authorList>
            <consortium name="RefSeq"/>
        </authorList>
    </citation>
    <scope>IDENTIFICATION</scope>
    <source>
        <tissue evidence="3">Muscle</tissue>
    </source>
</reference>
<dbReference type="PANTHER" id="PTHR34753:SF1">
    <property type="entry name" value="TELOMERASE RNA COMPONENT INTERACTING RNASE"/>
    <property type="match status" value="1"/>
</dbReference>
<feature type="compositionally biased region" description="Basic and acidic residues" evidence="1">
    <location>
        <begin position="87"/>
        <end position="98"/>
    </location>
</feature>
<evidence type="ECO:0000256" key="1">
    <source>
        <dbReference type="SAM" id="MobiDB-lite"/>
    </source>
</evidence>
<dbReference type="PANTHER" id="PTHR34753">
    <property type="entry name" value="TELOMERASE RNA COMPONENT INTERACTING RNASE"/>
    <property type="match status" value="1"/>
</dbReference>
<feature type="compositionally biased region" description="Basic and acidic residues" evidence="1">
    <location>
        <begin position="60"/>
        <end position="73"/>
    </location>
</feature>
<feature type="region of interest" description="Disordered" evidence="1">
    <location>
        <begin position="60"/>
        <end position="110"/>
    </location>
</feature>
<dbReference type="GeneID" id="106461574"/>
<evidence type="ECO:0000313" key="2">
    <source>
        <dbReference type="Proteomes" id="UP000694941"/>
    </source>
</evidence>
<feature type="region of interest" description="Disordered" evidence="1">
    <location>
        <begin position="1"/>
        <end position="40"/>
    </location>
</feature>
<sequence>MERESDTSSSSDGETGFDNQDSNSSTSNIAGSANYCYSRPRNLNMFANDGSFLEMFKKMQEASQDQKLEKGAEDLGLTGSEGESSQDGEKKKTQERKAGPTFVRDVSKRRGGKVLKTGMVKKLKVEPEKEEEKPTDAWSRYLAEVKKYKQHACEDDSKTRPLVK</sequence>
<gene>
    <name evidence="3" type="primary">LOC106461574</name>
</gene>